<protein>
    <recommendedName>
        <fullName evidence="7">Phosphoinositide phospholipase C</fullName>
        <ecNumber evidence="7">3.1.4.11</ecNumber>
    </recommendedName>
</protein>
<evidence type="ECO:0000256" key="1">
    <source>
        <dbReference type="ARBA" id="ARBA00001195"/>
    </source>
</evidence>
<feature type="compositionally biased region" description="Basic residues" evidence="8">
    <location>
        <begin position="343"/>
        <end position="352"/>
    </location>
</feature>
<dbReference type="Gene3D" id="3.20.20.190">
    <property type="entry name" value="Phosphatidylinositol (PI) phosphodiesterase"/>
    <property type="match status" value="1"/>
</dbReference>
<dbReference type="Gene3D" id="2.60.40.150">
    <property type="entry name" value="C2 domain"/>
    <property type="match status" value="1"/>
</dbReference>
<dbReference type="CDD" id="cd08598">
    <property type="entry name" value="PI-PLC1c_yeast"/>
    <property type="match status" value="1"/>
</dbReference>
<dbReference type="SMART" id="SM00148">
    <property type="entry name" value="PLCXc"/>
    <property type="match status" value="1"/>
</dbReference>
<reference evidence="11 12" key="1">
    <citation type="journal article" date="2018" name="Nat. Ecol. Evol.">
        <title>Pezizomycetes genomes reveal the molecular basis of ectomycorrhizal truffle lifestyle.</title>
        <authorList>
            <person name="Murat C."/>
            <person name="Payen T."/>
            <person name="Noel B."/>
            <person name="Kuo A."/>
            <person name="Morin E."/>
            <person name="Chen J."/>
            <person name="Kohler A."/>
            <person name="Krizsan K."/>
            <person name="Balestrini R."/>
            <person name="Da Silva C."/>
            <person name="Montanini B."/>
            <person name="Hainaut M."/>
            <person name="Levati E."/>
            <person name="Barry K.W."/>
            <person name="Belfiori B."/>
            <person name="Cichocki N."/>
            <person name="Clum A."/>
            <person name="Dockter R.B."/>
            <person name="Fauchery L."/>
            <person name="Guy J."/>
            <person name="Iotti M."/>
            <person name="Le Tacon F."/>
            <person name="Lindquist E.A."/>
            <person name="Lipzen A."/>
            <person name="Malagnac F."/>
            <person name="Mello A."/>
            <person name="Molinier V."/>
            <person name="Miyauchi S."/>
            <person name="Poulain J."/>
            <person name="Riccioni C."/>
            <person name="Rubini A."/>
            <person name="Sitrit Y."/>
            <person name="Splivallo R."/>
            <person name="Traeger S."/>
            <person name="Wang M."/>
            <person name="Zifcakova L."/>
            <person name="Wipf D."/>
            <person name="Zambonelli A."/>
            <person name="Paolocci F."/>
            <person name="Nowrousian M."/>
            <person name="Ottonello S."/>
            <person name="Baldrian P."/>
            <person name="Spatafora J.W."/>
            <person name="Henrissat B."/>
            <person name="Nagy L.G."/>
            <person name="Aury J.M."/>
            <person name="Wincker P."/>
            <person name="Grigoriev I.V."/>
            <person name="Bonfante P."/>
            <person name="Martin F.M."/>
        </authorList>
    </citation>
    <scope>NUCLEOTIDE SEQUENCE [LARGE SCALE GENOMIC DNA]</scope>
    <source>
        <strain evidence="11 12">120613-1</strain>
    </source>
</reference>
<accession>A0A3N4JV71</accession>
<dbReference type="InterPro" id="IPR001192">
    <property type="entry name" value="PI-PLC_fam"/>
</dbReference>
<dbReference type="InterPro" id="IPR035892">
    <property type="entry name" value="C2_domain_sf"/>
</dbReference>
<dbReference type="SUPFAM" id="SSF51695">
    <property type="entry name" value="PLC-like phosphodiesterases"/>
    <property type="match status" value="1"/>
</dbReference>
<keyword evidence="3 7" id="KW-0442">Lipid degradation</keyword>
<gene>
    <name evidence="11" type="ORF">L873DRAFT_1733070</name>
</gene>
<feature type="domain" description="PI-PLC Y-box" evidence="10">
    <location>
        <begin position="358"/>
        <end position="477"/>
    </location>
</feature>
<dbReference type="InterPro" id="IPR000909">
    <property type="entry name" value="PLipase_C_PInositol-sp_X_dom"/>
</dbReference>
<dbReference type="GO" id="GO:0048015">
    <property type="term" value="P:phosphatidylinositol-mediated signaling"/>
    <property type="evidence" value="ECO:0007669"/>
    <property type="project" value="TreeGrafter"/>
</dbReference>
<feature type="domain" description="C2" evidence="9">
    <location>
        <begin position="477"/>
        <end position="599"/>
    </location>
</feature>
<organism evidence="11 12">
    <name type="scientific">Choiromyces venosus 120613-1</name>
    <dbReference type="NCBI Taxonomy" id="1336337"/>
    <lineage>
        <taxon>Eukaryota</taxon>
        <taxon>Fungi</taxon>
        <taxon>Dikarya</taxon>
        <taxon>Ascomycota</taxon>
        <taxon>Pezizomycotina</taxon>
        <taxon>Pezizomycetes</taxon>
        <taxon>Pezizales</taxon>
        <taxon>Tuberaceae</taxon>
        <taxon>Choiromyces</taxon>
    </lineage>
</organism>
<keyword evidence="2 7" id="KW-0378">Hydrolase</keyword>
<dbReference type="SMART" id="SM00149">
    <property type="entry name" value="PLCYc"/>
    <property type="match status" value="1"/>
</dbReference>
<dbReference type="InterPro" id="IPR017946">
    <property type="entry name" value="PLC-like_Pdiesterase_TIM-brl"/>
</dbReference>
<dbReference type="Pfam" id="PF00168">
    <property type="entry name" value="C2"/>
    <property type="match status" value="1"/>
</dbReference>
<dbReference type="SUPFAM" id="SSF49562">
    <property type="entry name" value="C2 domain (Calcium/lipid-binding domain, CaLB)"/>
    <property type="match status" value="1"/>
</dbReference>
<dbReference type="GO" id="GO:0051209">
    <property type="term" value="P:release of sequestered calcium ion into cytosol"/>
    <property type="evidence" value="ECO:0007669"/>
    <property type="project" value="TreeGrafter"/>
</dbReference>
<dbReference type="PANTHER" id="PTHR10336:SF82">
    <property type="entry name" value="PHOSPHOINOSITIDE PHOSPHOLIPASE C"/>
    <property type="match status" value="1"/>
</dbReference>
<dbReference type="Proteomes" id="UP000276215">
    <property type="component" value="Unassembled WGS sequence"/>
</dbReference>
<evidence type="ECO:0000256" key="2">
    <source>
        <dbReference type="ARBA" id="ARBA00022801"/>
    </source>
</evidence>
<dbReference type="GO" id="GO:0004435">
    <property type="term" value="F:phosphatidylinositol-4,5-bisphosphate phospholipase C activity"/>
    <property type="evidence" value="ECO:0007669"/>
    <property type="project" value="UniProtKB-EC"/>
</dbReference>
<evidence type="ECO:0000313" key="11">
    <source>
        <dbReference type="EMBL" id="RPB02273.1"/>
    </source>
</evidence>
<evidence type="ECO:0000256" key="4">
    <source>
        <dbReference type="ARBA" id="ARBA00023098"/>
    </source>
</evidence>
<dbReference type="OrthoDB" id="269822at2759"/>
<dbReference type="PROSITE" id="PS50004">
    <property type="entry name" value="C2"/>
    <property type="match status" value="1"/>
</dbReference>
<dbReference type="SMART" id="SM00239">
    <property type="entry name" value="C2"/>
    <property type="match status" value="1"/>
</dbReference>
<keyword evidence="5" id="KW-0807">Transducer</keyword>
<dbReference type="FunFam" id="3.20.20.190:FF:000039">
    <property type="entry name" value="Phosphoinositide phospholipase C"/>
    <property type="match status" value="1"/>
</dbReference>
<dbReference type="STRING" id="1336337.A0A3N4JV71"/>
<dbReference type="InterPro" id="IPR000008">
    <property type="entry name" value="C2_dom"/>
</dbReference>
<dbReference type="PROSITE" id="PS50008">
    <property type="entry name" value="PIPLC_Y_DOMAIN"/>
    <property type="match status" value="1"/>
</dbReference>
<evidence type="ECO:0000259" key="10">
    <source>
        <dbReference type="PROSITE" id="PS50008"/>
    </source>
</evidence>
<evidence type="ECO:0000256" key="3">
    <source>
        <dbReference type="ARBA" id="ARBA00022963"/>
    </source>
</evidence>
<dbReference type="CDD" id="cd00275">
    <property type="entry name" value="C2_PLC_like"/>
    <property type="match status" value="1"/>
</dbReference>
<name>A0A3N4JV71_9PEZI</name>
<dbReference type="InterPro" id="IPR001711">
    <property type="entry name" value="PLipase_C_Pinositol-sp_Y"/>
</dbReference>
<evidence type="ECO:0000256" key="6">
    <source>
        <dbReference type="ARBA" id="ARBA00059664"/>
    </source>
</evidence>
<proteinExistence type="predicted"/>
<comment type="function">
    <text evidence="6">The production of the second messenger molecules diacylglycerol (DAG) and inositol 1,4,5-trisphosphate (IP3) is mediated by activated phosphatidylinositol-specific phospholipase C enzymes.</text>
</comment>
<dbReference type="PROSITE" id="PS50007">
    <property type="entry name" value="PIPLC_X_DOMAIN"/>
    <property type="match status" value="1"/>
</dbReference>
<evidence type="ECO:0000259" key="9">
    <source>
        <dbReference type="PROSITE" id="PS50004"/>
    </source>
</evidence>
<comment type="catalytic activity">
    <reaction evidence="1 7">
        <text>a 1,2-diacyl-sn-glycero-3-phospho-(1D-myo-inositol-4,5-bisphosphate) + H2O = 1D-myo-inositol 1,4,5-trisphosphate + a 1,2-diacyl-sn-glycerol + H(+)</text>
        <dbReference type="Rhea" id="RHEA:33179"/>
        <dbReference type="ChEBI" id="CHEBI:15377"/>
        <dbReference type="ChEBI" id="CHEBI:15378"/>
        <dbReference type="ChEBI" id="CHEBI:17815"/>
        <dbReference type="ChEBI" id="CHEBI:58456"/>
        <dbReference type="ChEBI" id="CHEBI:203600"/>
        <dbReference type="EC" id="3.1.4.11"/>
    </reaction>
</comment>
<dbReference type="PRINTS" id="PR00390">
    <property type="entry name" value="PHPHLIPASEC"/>
</dbReference>
<keyword evidence="4 7" id="KW-0443">Lipid metabolism</keyword>
<evidence type="ECO:0000256" key="5">
    <source>
        <dbReference type="ARBA" id="ARBA00023224"/>
    </source>
</evidence>
<dbReference type="EC" id="3.1.4.11" evidence="7"/>
<dbReference type="Pfam" id="PF00388">
    <property type="entry name" value="PI-PLC-X"/>
    <property type="match status" value="1"/>
</dbReference>
<evidence type="ECO:0000256" key="7">
    <source>
        <dbReference type="RuleBase" id="RU361133"/>
    </source>
</evidence>
<dbReference type="EMBL" id="ML120368">
    <property type="protein sequence ID" value="RPB02273.1"/>
    <property type="molecule type" value="Genomic_DNA"/>
</dbReference>
<sequence length="618" mass="68889">MATATTSHFGAGGGIATQALTAKPNKIDSKIILGELQKIYTNLCPEGCSTLPVFAFKSFLSDTQEVATYDEHSGNDEEDVEETRVQKWVHKVFAHPSQAASAQKLVSDDEGITFDGDDQGITFDEFVSYLATPTNSALALPDPKSKDWGRPLNEYFISSSHNTYLTGHQLYGSSTTEGYINVLRRGCRCIEIDVWDGDDGEPEVFHGYTLTKEISFKDVCKAVAKHAFSEEGSLWQGGAGEGPIIISLECHAGPEQQGKIVKIMREQWGDMLVQGIEPEDVENLPSPLELRRKILVKVHFAKYLPPPPKATHVDATAPRDPPPAVADSSSDSSDSELEEMAKKANKRKPPKAKVTRALSALGIYCSSHHFPSHAAQPFTEEPTSKIPNHVYSFSEKVFANLHAQHAESIFHHNKDYLMRVYPFGLRFSSSNADPTEFWQRGVQLVALNWQKCDEGMMLNEGMFAGEGGYVLKPESYRPGGKGVHEDKRNLDLCIEVIAGANIPLPEKSDSPKRFEPYVKIEVHTQAATRLKKKTKAKRNIECTWNEKLEFKSIAGIVEKLTFVRFKIHDEEFGRDDLAAWACIRLDRLQEGYRFINLINNEGDPSDGLILVKISKRVY</sequence>
<evidence type="ECO:0000313" key="12">
    <source>
        <dbReference type="Proteomes" id="UP000276215"/>
    </source>
</evidence>
<dbReference type="AlphaFoldDB" id="A0A3N4JV71"/>
<feature type="region of interest" description="Disordered" evidence="8">
    <location>
        <begin position="307"/>
        <end position="352"/>
    </location>
</feature>
<dbReference type="PANTHER" id="PTHR10336">
    <property type="entry name" value="PHOSPHOINOSITIDE-SPECIFIC PHOSPHOLIPASE C FAMILY PROTEIN"/>
    <property type="match status" value="1"/>
</dbReference>
<keyword evidence="12" id="KW-1185">Reference proteome</keyword>
<evidence type="ECO:0000256" key="8">
    <source>
        <dbReference type="SAM" id="MobiDB-lite"/>
    </source>
</evidence>
<dbReference type="GO" id="GO:0016042">
    <property type="term" value="P:lipid catabolic process"/>
    <property type="evidence" value="ECO:0007669"/>
    <property type="project" value="UniProtKB-KW"/>
</dbReference>
<dbReference type="Pfam" id="PF00387">
    <property type="entry name" value="PI-PLC-Y"/>
    <property type="match status" value="1"/>
</dbReference>